<protein>
    <recommendedName>
        <fullName evidence="9">Helicase ATP-binding domain-containing protein</fullName>
    </recommendedName>
</protein>
<dbReference type="SMART" id="SM00490">
    <property type="entry name" value="HELICc"/>
    <property type="match status" value="1"/>
</dbReference>
<dbReference type="Pfam" id="PF00271">
    <property type="entry name" value="Helicase_C"/>
    <property type="match status" value="1"/>
</dbReference>
<dbReference type="PANTHER" id="PTHR45626">
    <property type="entry name" value="TRANSCRIPTION TERMINATION FACTOR 2-RELATED"/>
    <property type="match status" value="1"/>
</dbReference>
<dbReference type="SUPFAM" id="SSF52540">
    <property type="entry name" value="P-loop containing nucleoside triphosphate hydrolases"/>
    <property type="match status" value="2"/>
</dbReference>
<dbReference type="OrthoDB" id="423559at2759"/>
<organism evidence="7 8">
    <name type="scientific">Amanita thiersii Skay4041</name>
    <dbReference type="NCBI Taxonomy" id="703135"/>
    <lineage>
        <taxon>Eukaryota</taxon>
        <taxon>Fungi</taxon>
        <taxon>Dikarya</taxon>
        <taxon>Basidiomycota</taxon>
        <taxon>Agaricomycotina</taxon>
        <taxon>Agaricomycetes</taxon>
        <taxon>Agaricomycetidae</taxon>
        <taxon>Agaricales</taxon>
        <taxon>Pluteineae</taxon>
        <taxon>Amanitaceae</taxon>
        <taxon>Amanita</taxon>
    </lineage>
</organism>
<dbReference type="InterPro" id="IPR001650">
    <property type="entry name" value="Helicase_C-like"/>
</dbReference>
<feature type="compositionally biased region" description="Low complexity" evidence="4">
    <location>
        <begin position="33"/>
        <end position="65"/>
    </location>
</feature>
<dbReference type="InterPro" id="IPR038718">
    <property type="entry name" value="SNF2-like_sf"/>
</dbReference>
<keyword evidence="8" id="KW-1185">Reference proteome</keyword>
<feature type="region of interest" description="Disordered" evidence="4">
    <location>
        <begin position="139"/>
        <end position="177"/>
    </location>
</feature>
<feature type="region of interest" description="Disordered" evidence="4">
    <location>
        <begin position="28"/>
        <end position="85"/>
    </location>
</feature>
<dbReference type="Proteomes" id="UP000242287">
    <property type="component" value="Unassembled WGS sequence"/>
</dbReference>
<dbReference type="Gene3D" id="3.40.50.300">
    <property type="entry name" value="P-loop containing nucleotide triphosphate hydrolases"/>
    <property type="match status" value="1"/>
</dbReference>
<dbReference type="GO" id="GO:0006281">
    <property type="term" value="P:DNA repair"/>
    <property type="evidence" value="ECO:0007669"/>
    <property type="project" value="TreeGrafter"/>
</dbReference>
<reference evidence="7 8" key="1">
    <citation type="submission" date="2014-02" db="EMBL/GenBank/DDBJ databases">
        <title>Transposable element dynamics among asymbiotic and ectomycorrhizal Amanita fungi.</title>
        <authorList>
            <consortium name="DOE Joint Genome Institute"/>
            <person name="Hess J."/>
            <person name="Skrede I."/>
            <person name="Wolfe B."/>
            <person name="LaButti K."/>
            <person name="Ohm R.A."/>
            <person name="Grigoriev I.V."/>
            <person name="Pringle A."/>
        </authorList>
    </citation>
    <scope>NUCLEOTIDE SEQUENCE [LARGE SCALE GENOMIC DNA]</scope>
    <source>
        <strain evidence="7 8">SKay4041</strain>
    </source>
</reference>
<feature type="domain" description="Helicase C-terminal" evidence="6">
    <location>
        <begin position="667"/>
        <end position="824"/>
    </location>
</feature>
<evidence type="ECO:0000256" key="2">
    <source>
        <dbReference type="ARBA" id="ARBA00022801"/>
    </source>
</evidence>
<keyword evidence="3" id="KW-0067">ATP-binding</keyword>
<dbReference type="GO" id="GO:0016787">
    <property type="term" value="F:hydrolase activity"/>
    <property type="evidence" value="ECO:0007669"/>
    <property type="project" value="UniProtKB-KW"/>
</dbReference>
<sequence length="849" mass="94628">MPIEELRKRFAGDLNLYPHVAVTGYRDERKGSHSAISISSEDSPVSSIASAAARSQSTTSSTLASQPNISSKGAPLSVASSSATSINENPIRVKKHNKVVLSDEEDDSEEDDIQILESRSQPLKAQQRVEFPIPKVSREGDYNGYPDHGQHVHPIYKVPGQPVHIPSNRDLPPPTRPPLPPNKPYDLYGFNEPGLDMSTAEADKAVKDLIAGSINEDIVAEINPEDMVVPGFKEGIELLPHQVLGRIWMRERETGKKMGGILADDMGLGKTIQTLTRIVEGRPRRADAEEGWSASTLVICPLALVGQWSSEISKMANGFSTITHHGPSRTSDPNRLRAHVVITTYDVVKSEYEAFCSSAKDESQAKGSKKQGSFDSSDEDSGPRSKPKPKTSRSAKKTALFNVQWWRVVLDEAHNIKNEKTKGAIACCELKAKYRWCLTGTPMQNNVQELHSLFKFLHIRPLNDRQRFEELIGKPLKSGKGAGHAMKKLRAVLQEVMLRRTKDQTLNGKRLIELPGRLVNVVSCSFDSYEQAFYASLETKMADTLEKLMASKSGNSAYMSVLLLLLRLRQACNHPVLVTKDFKKDVEAVNPKSVNKGETDKDGDADDLVAAFNQLGVTRKCQFCTTELVPENAAEGEWCDHCIECAPLAQQAQREEEERPTSAKIRKMLEILRDVEERSDGTEKTIIFSQFTSMLDLVEPFLKDEGIKYVRFRWVDDGSMKPVDREAALSKIQEDARTRVILISFKAGSTGLNLTVCNNVILLDLWWNPALEDQAFDRAHRFGQTRDVNIFKLKIDNTVEDRILELQEKKRALAKAALSGAKLKGMHLGFDELLGLLNFGRDEEEEDSD</sequence>
<dbReference type="GO" id="GO:0005634">
    <property type="term" value="C:nucleus"/>
    <property type="evidence" value="ECO:0007669"/>
    <property type="project" value="TreeGrafter"/>
</dbReference>
<name>A0A2A9NSB6_9AGAR</name>
<proteinExistence type="predicted"/>
<evidence type="ECO:0000256" key="4">
    <source>
        <dbReference type="SAM" id="MobiDB-lite"/>
    </source>
</evidence>
<dbReference type="PROSITE" id="PS51192">
    <property type="entry name" value="HELICASE_ATP_BIND_1"/>
    <property type="match status" value="1"/>
</dbReference>
<feature type="region of interest" description="Disordered" evidence="4">
    <location>
        <begin position="363"/>
        <end position="396"/>
    </location>
</feature>
<evidence type="ECO:0000313" key="7">
    <source>
        <dbReference type="EMBL" id="PFH51167.1"/>
    </source>
</evidence>
<dbReference type="InterPro" id="IPR049730">
    <property type="entry name" value="SNF2/RAD54-like_C"/>
</dbReference>
<feature type="compositionally biased region" description="Basic residues" evidence="4">
    <location>
        <begin position="385"/>
        <end position="396"/>
    </location>
</feature>
<evidence type="ECO:0000256" key="1">
    <source>
        <dbReference type="ARBA" id="ARBA00022741"/>
    </source>
</evidence>
<dbReference type="CDD" id="cd18008">
    <property type="entry name" value="DEXDc_SHPRH-like"/>
    <property type="match status" value="1"/>
</dbReference>
<dbReference type="InterPro" id="IPR050628">
    <property type="entry name" value="SNF2_RAD54_helicase_TF"/>
</dbReference>
<evidence type="ECO:0000259" key="6">
    <source>
        <dbReference type="PROSITE" id="PS51194"/>
    </source>
</evidence>
<feature type="domain" description="Helicase ATP-binding" evidence="5">
    <location>
        <begin position="251"/>
        <end position="460"/>
    </location>
</feature>
<dbReference type="GO" id="GO:0008094">
    <property type="term" value="F:ATP-dependent activity, acting on DNA"/>
    <property type="evidence" value="ECO:0007669"/>
    <property type="project" value="TreeGrafter"/>
</dbReference>
<dbReference type="PANTHER" id="PTHR45626:SF14">
    <property type="entry name" value="ATP-DEPENDENT DNA HELICASE (EUROFUNG)"/>
    <property type="match status" value="1"/>
</dbReference>
<dbReference type="InterPro" id="IPR027417">
    <property type="entry name" value="P-loop_NTPase"/>
</dbReference>
<keyword evidence="1" id="KW-0547">Nucleotide-binding</keyword>
<dbReference type="SMART" id="SM00487">
    <property type="entry name" value="DEXDc"/>
    <property type="match status" value="1"/>
</dbReference>
<dbReference type="InterPro" id="IPR000330">
    <property type="entry name" value="SNF2_N"/>
</dbReference>
<evidence type="ECO:0000259" key="5">
    <source>
        <dbReference type="PROSITE" id="PS51192"/>
    </source>
</evidence>
<evidence type="ECO:0000313" key="8">
    <source>
        <dbReference type="Proteomes" id="UP000242287"/>
    </source>
</evidence>
<dbReference type="InterPro" id="IPR014001">
    <property type="entry name" value="Helicase_ATP-bd"/>
</dbReference>
<evidence type="ECO:0000256" key="3">
    <source>
        <dbReference type="ARBA" id="ARBA00022840"/>
    </source>
</evidence>
<dbReference type="AlphaFoldDB" id="A0A2A9NSB6"/>
<dbReference type="STRING" id="703135.A0A2A9NSB6"/>
<dbReference type="Pfam" id="PF00176">
    <property type="entry name" value="SNF2-rel_dom"/>
    <property type="match status" value="1"/>
</dbReference>
<dbReference type="GO" id="GO:0005524">
    <property type="term" value="F:ATP binding"/>
    <property type="evidence" value="ECO:0007669"/>
    <property type="project" value="UniProtKB-KW"/>
</dbReference>
<gene>
    <name evidence="7" type="ORF">AMATHDRAFT_85310</name>
</gene>
<accession>A0A2A9NSB6</accession>
<dbReference type="EMBL" id="KZ301991">
    <property type="protein sequence ID" value="PFH51167.1"/>
    <property type="molecule type" value="Genomic_DNA"/>
</dbReference>
<dbReference type="Gene3D" id="3.40.50.10810">
    <property type="entry name" value="Tandem AAA-ATPase domain"/>
    <property type="match status" value="2"/>
</dbReference>
<evidence type="ECO:0008006" key="9">
    <source>
        <dbReference type="Google" id="ProtNLM"/>
    </source>
</evidence>
<dbReference type="PROSITE" id="PS51194">
    <property type="entry name" value="HELICASE_CTER"/>
    <property type="match status" value="1"/>
</dbReference>
<keyword evidence="2" id="KW-0378">Hydrolase</keyword>
<dbReference type="CDD" id="cd18793">
    <property type="entry name" value="SF2_C_SNF"/>
    <property type="match status" value="1"/>
</dbReference>